<keyword evidence="11" id="KW-0229">DNA integration</keyword>
<dbReference type="GO" id="GO:0003887">
    <property type="term" value="F:DNA-directed DNA polymerase activity"/>
    <property type="evidence" value="ECO:0007669"/>
    <property type="project" value="UniProtKB-KW"/>
</dbReference>
<keyword evidence="13" id="KW-0239">DNA-directed DNA polymerase</keyword>
<keyword evidence="2" id="KW-1188">Viral release from host cell</keyword>
<comment type="function">
    <text evidence="1">The aspartyl protease (PR) mediates the proteolytic cleavages of the Gag and Gag-Pol polyproteins after assembly of the VLP.</text>
</comment>
<name>A0A6L2LVH4_TANCI</name>
<dbReference type="InterPro" id="IPR057670">
    <property type="entry name" value="SH3_retrovirus"/>
</dbReference>
<protein>
    <submittedName>
        <fullName evidence="17">Retrovirus-related Pol polyprotein from transposon TNT 1-94</fullName>
    </submittedName>
</protein>
<keyword evidence="9" id="KW-0067">ATP-binding</keyword>
<dbReference type="AlphaFoldDB" id="A0A6L2LVH4"/>
<evidence type="ECO:0000256" key="15">
    <source>
        <dbReference type="ARBA" id="ARBA00023172"/>
    </source>
</evidence>
<dbReference type="GO" id="GO:0015074">
    <property type="term" value="P:DNA integration"/>
    <property type="evidence" value="ECO:0007669"/>
    <property type="project" value="UniProtKB-KW"/>
</dbReference>
<keyword evidence="12" id="KW-0695">RNA-directed DNA polymerase</keyword>
<evidence type="ECO:0000256" key="12">
    <source>
        <dbReference type="ARBA" id="ARBA00022918"/>
    </source>
</evidence>
<evidence type="ECO:0000256" key="5">
    <source>
        <dbReference type="ARBA" id="ARBA00022723"/>
    </source>
</evidence>
<keyword evidence="13" id="KW-0548">Nucleotidyltransferase</keyword>
<dbReference type="Pfam" id="PF00665">
    <property type="entry name" value="rve"/>
    <property type="match status" value="1"/>
</dbReference>
<evidence type="ECO:0000256" key="13">
    <source>
        <dbReference type="ARBA" id="ARBA00022932"/>
    </source>
</evidence>
<dbReference type="Pfam" id="PF25597">
    <property type="entry name" value="SH3_retrovirus"/>
    <property type="match status" value="1"/>
</dbReference>
<dbReference type="Pfam" id="PF13976">
    <property type="entry name" value="gag_pre-integrs"/>
    <property type="match status" value="1"/>
</dbReference>
<evidence type="ECO:0000256" key="11">
    <source>
        <dbReference type="ARBA" id="ARBA00022908"/>
    </source>
</evidence>
<reference evidence="17" key="1">
    <citation type="journal article" date="2019" name="Sci. Rep.">
        <title>Draft genome of Tanacetum cinerariifolium, the natural source of mosquito coil.</title>
        <authorList>
            <person name="Yamashiro T."/>
            <person name="Shiraishi A."/>
            <person name="Satake H."/>
            <person name="Nakayama K."/>
        </authorList>
    </citation>
    <scope>NUCLEOTIDE SEQUENCE</scope>
</reference>
<dbReference type="GO" id="GO:0005524">
    <property type="term" value="F:ATP binding"/>
    <property type="evidence" value="ECO:0007669"/>
    <property type="project" value="UniProtKB-KW"/>
</dbReference>
<keyword evidence="10" id="KW-0460">Magnesium</keyword>
<dbReference type="GO" id="GO:0003964">
    <property type="term" value="F:RNA-directed DNA polymerase activity"/>
    <property type="evidence" value="ECO:0007669"/>
    <property type="project" value="UniProtKB-KW"/>
</dbReference>
<evidence type="ECO:0000256" key="14">
    <source>
        <dbReference type="ARBA" id="ARBA00023113"/>
    </source>
</evidence>
<dbReference type="PANTHER" id="PTHR42648">
    <property type="entry name" value="TRANSPOSASE, PUTATIVE-RELATED"/>
    <property type="match status" value="1"/>
</dbReference>
<comment type="caution">
    <text evidence="17">The sequence shown here is derived from an EMBL/GenBank/DDBJ whole genome shotgun (WGS) entry which is preliminary data.</text>
</comment>
<evidence type="ECO:0000256" key="3">
    <source>
        <dbReference type="ARBA" id="ARBA00022670"/>
    </source>
</evidence>
<dbReference type="GO" id="GO:0006508">
    <property type="term" value="P:proteolysis"/>
    <property type="evidence" value="ECO:0007669"/>
    <property type="project" value="UniProtKB-KW"/>
</dbReference>
<dbReference type="SUPFAM" id="SSF53098">
    <property type="entry name" value="Ribonuclease H-like"/>
    <property type="match status" value="1"/>
</dbReference>
<evidence type="ECO:0000256" key="9">
    <source>
        <dbReference type="ARBA" id="ARBA00022840"/>
    </source>
</evidence>
<accession>A0A6L2LVH4</accession>
<dbReference type="Gene3D" id="3.30.420.10">
    <property type="entry name" value="Ribonuclease H-like superfamily/Ribonuclease H"/>
    <property type="match status" value="1"/>
</dbReference>
<organism evidence="17">
    <name type="scientific">Tanacetum cinerariifolium</name>
    <name type="common">Dalmatian daisy</name>
    <name type="synonym">Chrysanthemum cinerariifolium</name>
    <dbReference type="NCBI Taxonomy" id="118510"/>
    <lineage>
        <taxon>Eukaryota</taxon>
        <taxon>Viridiplantae</taxon>
        <taxon>Streptophyta</taxon>
        <taxon>Embryophyta</taxon>
        <taxon>Tracheophyta</taxon>
        <taxon>Spermatophyta</taxon>
        <taxon>Magnoliopsida</taxon>
        <taxon>eudicotyledons</taxon>
        <taxon>Gunneridae</taxon>
        <taxon>Pentapetalae</taxon>
        <taxon>asterids</taxon>
        <taxon>campanulids</taxon>
        <taxon>Asterales</taxon>
        <taxon>Asteraceae</taxon>
        <taxon>Asteroideae</taxon>
        <taxon>Anthemideae</taxon>
        <taxon>Anthemidinae</taxon>
        <taxon>Tanacetum</taxon>
    </lineage>
</organism>
<evidence type="ECO:0000256" key="10">
    <source>
        <dbReference type="ARBA" id="ARBA00022842"/>
    </source>
</evidence>
<dbReference type="GO" id="GO:0003676">
    <property type="term" value="F:nucleic acid binding"/>
    <property type="evidence" value="ECO:0007669"/>
    <property type="project" value="InterPro"/>
</dbReference>
<dbReference type="InterPro" id="IPR012337">
    <property type="entry name" value="RNaseH-like_sf"/>
</dbReference>
<dbReference type="InterPro" id="IPR054722">
    <property type="entry name" value="PolX-like_BBD"/>
</dbReference>
<dbReference type="GO" id="GO:0008233">
    <property type="term" value="F:peptidase activity"/>
    <property type="evidence" value="ECO:0007669"/>
    <property type="project" value="UniProtKB-KW"/>
</dbReference>
<feature type="domain" description="Integrase catalytic" evidence="16">
    <location>
        <begin position="186"/>
        <end position="361"/>
    </location>
</feature>
<evidence type="ECO:0000256" key="4">
    <source>
        <dbReference type="ARBA" id="ARBA00022722"/>
    </source>
</evidence>
<dbReference type="InterPro" id="IPR025724">
    <property type="entry name" value="GAG-pre-integrase_dom"/>
</dbReference>
<keyword evidence="6" id="KW-0547">Nucleotide-binding</keyword>
<proteinExistence type="predicted"/>
<dbReference type="GO" id="GO:0004519">
    <property type="term" value="F:endonuclease activity"/>
    <property type="evidence" value="ECO:0007669"/>
    <property type="project" value="UniProtKB-KW"/>
</dbReference>
<evidence type="ECO:0000256" key="6">
    <source>
        <dbReference type="ARBA" id="ARBA00022741"/>
    </source>
</evidence>
<gene>
    <name evidence="17" type="ORF">Tci_037107</name>
</gene>
<dbReference type="InterPro" id="IPR039537">
    <property type="entry name" value="Retrotran_Ty1/copia-like"/>
</dbReference>
<keyword evidence="8" id="KW-0378">Hydrolase</keyword>
<sequence length="505" mass="57756">MQIVQIVLWYLDSKCSKHMTGDRSQLINFVQKFLGTVKFGNDHVAKIMGYGDYKIGNVAILRLYFMEGLWHNLFSVGQFCDSDLKVAFRQHTCFICNLDGVDLLIGYRGNNLYTFYLKDMMASSPICLLSKASKTKSWLWHRRLSHMNFGAINHLARQGLVRGLPKLKFKKEHLCSACAMGKSKKKSHKPKSKDSNQEKLCLLHMDLCGPMHVESVNGKKYILVIVDDYSLFTWVNRLRSKDEAPDFIIKFLKMNQVRLKVSVRHIRTNNGTEFVNQTLREYSEQVRLSHEISVAHSPQQNGVIERCKRTLIEAACTMLIYAQALLFLWAEAVATACYTQNRSIIRLRHRKTPYELLHNKLPDLSFLYVFGALCYLTNDSENLGKLQPKADIGIFIGYAPTKKAFRIYNRRTKRIVKTIHVDFDKLTVLASEQSSSGPALNEITHATISSGLVQKPSSSTPYVPPSRNDWDLLFQLMFDELLNPPPSVDPQAPEVIARVAFFNYS</sequence>
<evidence type="ECO:0000256" key="2">
    <source>
        <dbReference type="ARBA" id="ARBA00022612"/>
    </source>
</evidence>
<keyword evidence="3" id="KW-0645">Protease</keyword>
<dbReference type="InterPro" id="IPR036397">
    <property type="entry name" value="RNaseH_sf"/>
</dbReference>
<dbReference type="InterPro" id="IPR001584">
    <property type="entry name" value="Integrase_cat-core"/>
</dbReference>
<keyword evidence="15" id="KW-0233">DNA recombination</keyword>
<dbReference type="GO" id="GO:0046872">
    <property type="term" value="F:metal ion binding"/>
    <property type="evidence" value="ECO:0007669"/>
    <property type="project" value="UniProtKB-KW"/>
</dbReference>
<evidence type="ECO:0000313" key="17">
    <source>
        <dbReference type="EMBL" id="GEU65129.1"/>
    </source>
</evidence>
<evidence type="ECO:0000256" key="8">
    <source>
        <dbReference type="ARBA" id="ARBA00022801"/>
    </source>
</evidence>
<evidence type="ECO:0000256" key="1">
    <source>
        <dbReference type="ARBA" id="ARBA00002180"/>
    </source>
</evidence>
<dbReference type="PANTHER" id="PTHR42648:SF11">
    <property type="entry name" value="TRANSPOSON TY4-P GAG-POL POLYPROTEIN"/>
    <property type="match status" value="1"/>
</dbReference>
<keyword evidence="13" id="KW-0808">Transferase</keyword>
<evidence type="ECO:0000259" key="16">
    <source>
        <dbReference type="PROSITE" id="PS50994"/>
    </source>
</evidence>
<evidence type="ECO:0000256" key="7">
    <source>
        <dbReference type="ARBA" id="ARBA00022759"/>
    </source>
</evidence>
<keyword evidence="4" id="KW-0540">Nuclease</keyword>
<keyword evidence="14" id="KW-0917">Virion maturation</keyword>
<dbReference type="Pfam" id="PF22936">
    <property type="entry name" value="Pol_BBD"/>
    <property type="match status" value="1"/>
</dbReference>
<dbReference type="EMBL" id="BKCJ010005143">
    <property type="protein sequence ID" value="GEU65129.1"/>
    <property type="molecule type" value="Genomic_DNA"/>
</dbReference>
<dbReference type="PROSITE" id="PS50994">
    <property type="entry name" value="INTEGRASE"/>
    <property type="match status" value="1"/>
</dbReference>
<keyword evidence="7" id="KW-0255">Endonuclease</keyword>
<keyword evidence="5" id="KW-0479">Metal-binding</keyword>
<dbReference type="GO" id="GO:0006310">
    <property type="term" value="P:DNA recombination"/>
    <property type="evidence" value="ECO:0007669"/>
    <property type="project" value="UniProtKB-KW"/>
</dbReference>